<dbReference type="SMART" id="SM00148">
    <property type="entry name" value="PLCXc"/>
    <property type="match status" value="1"/>
</dbReference>
<dbReference type="GO" id="GO:0004435">
    <property type="term" value="F:phosphatidylinositol-4,5-bisphosphate phospholipase C activity"/>
    <property type="evidence" value="ECO:0007669"/>
    <property type="project" value="UniProtKB-EC"/>
</dbReference>
<keyword evidence="4 7" id="KW-0442">Lipid degradation</keyword>
<evidence type="ECO:0000313" key="9">
    <source>
        <dbReference type="Proteomes" id="UP000887565"/>
    </source>
</evidence>
<dbReference type="GO" id="GO:0048015">
    <property type="term" value="P:phosphatidylinositol-mediated signaling"/>
    <property type="evidence" value="ECO:0007669"/>
    <property type="project" value="TreeGrafter"/>
</dbReference>
<dbReference type="AlphaFoldDB" id="A0A915IYM7"/>
<dbReference type="InterPro" id="IPR017946">
    <property type="entry name" value="PLC-like_Pdiesterase_TIM-brl"/>
</dbReference>
<keyword evidence="9" id="KW-1185">Reference proteome</keyword>
<evidence type="ECO:0000256" key="3">
    <source>
        <dbReference type="ARBA" id="ARBA00022801"/>
    </source>
</evidence>
<dbReference type="FunFam" id="3.20.20.190:FF:000084">
    <property type="match status" value="1"/>
</dbReference>
<organism evidence="9 10">
    <name type="scientific">Romanomermis culicivorax</name>
    <name type="common">Nematode worm</name>
    <dbReference type="NCBI Taxonomy" id="13658"/>
    <lineage>
        <taxon>Eukaryota</taxon>
        <taxon>Metazoa</taxon>
        <taxon>Ecdysozoa</taxon>
        <taxon>Nematoda</taxon>
        <taxon>Enoplea</taxon>
        <taxon>Dorylaimia</taxon>
        <taxon>Mermithida</taxon>
        <taxon>Mermithoidea</taxon>
        <taxon>Mermithidae</taxon>
        <taxon>Romanomermis</taxon>
    </lineage>
</organism>
<dbReference type="GO" id="GO:0007265">
    <property type="term" value="P:Ras protein signal transduction"/>
    <property type="evidence" value="ECO:0007669"/>
    <property type="project" value="TreeGrafter"/>
</dbReference>
<keyword evidence="5 7" id="KW-0443">Lipid metabolism</keyword>
<dbReference type="EC" id="3.1.4.11" evidence="2 7"/>
<evidence type="ECO:0000256" key="5">
    <source>
        <dbReference type="ARBA" id="ARBA00023098"/>
    </source>
</evidence>
<evidence type="ECO:0000256" key="2">
    <source>
        <dbReference type="ARBA" id="ARBA00012368"/>
    </source>
</evidence>
<keyword evidence="3 7" id="KW-0378">Hydrolase</keyword>
<dbReference type="PRINTS" id="PR00390">
    <property type="entry name" value="PHPHLIPASEC"/>
</dbReference>
<reference evidence="10" key="1">
    <citation type="submission" date="2022-11" db="UniProtKB">
        <authorList>
            <consortium name="WormBaseParasite"/>
        </authorList>
    </citation>
    <scope>IDENTIFICATION</scope>
</reference>
<evidence type="ECO:0000256" key="4">
    <source>
        <dbReference type="ARBA" id="ARBA00022963"/>
    </source>
</evidence>
<dbReference type="PANTHER" id="PTHR10336:SF6">
    <property type="entry name" value="1-PHOSPHATIDYLINOSITOL 4,5-BISPHOSPHATE PHOSPHODIESTERASE EPSILON-1"/>
    <property type="match status" value="1"/>
</dbReference>
<dbReference type="GO" id="GO:0051209">
    <property type="term" value="P:release of sequestered calcium ion into cytosol"/>
    <property type="evidence" value="ECO:0007669"/>
    <property type="project" value="TreeGrafter"/>
</dbReference>
<evidence type="ECO:0000256" key="6">
    <source>
        <dbReference type="ARBA" id="ARBA00023224"/>
    </source>
</evidence>
<sequence>MNFPLSYYYIASSHNTYLTGHQLKGESSVELYRQVLLTGCRCIELDCWDGDDGFPVIYHGHTFTSKISFRT</sequence>
<dbReference type="Gene3D" id="3.20.20.190">
    <property type="entry name" value="Phosphatidylinositol (PI) phosphodiesterase"/>
    <property type="match status" value="1"/>
</dbReference>
<dbReference type="Pfam" id="PF00388">
    <property type="entry name" value="PI-PLC-X"/>
    <property type="match status" value="1"/>
</dbReference>
<dbReference type="GO" id="GO:0046488">
    <property type="term" value="P:phosphatidylinositol metabolic process"/>
    <property type="evidence" value="ECO:0007669"/>
    <property type="project" value="TreeGrafter"/>
</dbReference>
<dbReference type="GO" id="GO:0016042">
    <property type="term" value="P:lipid catabolic process"/>
    <property type="evidence" value="ECO:0007669"/>
    <property type="project" value="UniProtKB-KW"/>
</dbReference>
<evidence type="ECO:0000313" key="10">
    <source>
        <dbReference type="WBParaSite" id="nRc.2.0.1.t18531-RA"/>
    </source>
</evidence>
<dbReference type="PROSITE" id="PS50007">
    <property type="entry name" value="PIPLC_X_DOMAIN"/>
    <property type="match status" value="1"/>
</dbReference>
<evidence type="ECO:0000259" key="8">
    <source>
        <dbReference type="SMART" id="SM00148"/>
    </source>
</evidence>
<keyword evidence="6" id="KW-0807">Transducer</keyword>
<dbReference type="Proteomes" id="UP000887565">
    <property type="component" value="Unplaced"/>
</dbReference>
<evidence type="ECO:0000256" key="1">
    <source>
        <dbReference type="ARBA" id="ARBA00001195"/>
    </source>
</evidence>
<dbReference type="SUPFAM" id="SSF51695">
    <property type="entry name" value="PLC-like phosphodiesterases"/>
    <property type="match status" value="1"/>
</dbReference>
<dbReference type="GO" id="GO:0007186">
    <property type="term" value="P:G protein-coupled receptor signaling pathway"/>
    <property type="evidence" value="ECO:0007669"/>
    <property type="project" value="TreeGrafter"/>
</dbReference>
<comment type="catalytic activity">
    <reaction evidence="1 7">
        <text>a 1,2-diacyl-sn-glycero-3-phospho-(1D-myo-inositol-4,5-bisphosphate) + H2O = 1D-myo-inositol 1,4,5-trisphosphate + a 1,2-diacyl-sn-glycerol + H(+)</text>
        <dbReference type="Rhea" id="RHEA:33179"/>
        <dbReference type="ChEBI" id="CHEBI:15377"/>
        <dbReference type="ChEBI" id="CHEBI:15378"/>
        <dbReference type="ChEBI" id="CHEBI:17815"/>
        <dbReference type="ChEBI" id="CHEBI:58456"/>
        <dbReference type="ChEBI" id="CHEBI:203600"/>
        <dbReference type="EC" id="3.1.4.11"/>
    </reaction>
</comment>
<evidence type="ECO:0000256" key="7">
    <source>
        <dbReference type="RuleBase" id="RU361133"/>
    </source>
</evidence>
<accession>A0A915IYM7</accession>
<feature type="domain" description="Phosphatidylinositol-specific phospholipase C X" evidence="8">
    <location>
        <begin position="1"/>
        <end position="71"/>
    </location>
</feature>
<protein>
    <recommendedName>
        <fullName evidence="2 7">Phosphoinositide phospholipase C</fullName>
        <ecNumber evidence="2 7">3.1.4.11</ecNumber>
    </recommendedName>
</protein>
<dbReference type="WBParaSite" id="nRc.2.0.1.t18531-RA">
    <property type="protein sequence ID" value="nRc.2.0.1.t18531-RA"/>
    <property type="gene ID" value="nRc.2.0.1.g18531"/>
</dbReference>
<dbReference type="InterPro" id="IPR001192">
    <property type="entry name" value="PI-PLC_fam"/>
</dbReference>
<dbReference type="PANTHER" id="PTHR10336">
    <property type="entry name" value="PHOSPHOINOSITIDE-SPECIFIC PHOSPHOLIPASE C FAMILY PROTEIN"/>
    <property type="match status" value="1"/>
</dbReference>
<name>A0A915IYM7_ROMCU</name>
<dbReference type="InterPro" id="IPR000909">
    <property type="entry name" value="PLipase_C_PInositol-sp_X_dom"/>
</dbReference>
<proteinExistence type="predicted"/>